<dbReference type="EMBL" id="CAJNBJ010000022">
    <property type="protein sequence ID" value="CAE6804872.1"/>
    <property type="molecule type" value="Genomic_DNA"/>
</dbReference>
<gene>
    <name evidence="2" type="ORF">NSPZN2_90041</name>
</gene>
<keyword evidence="1" id="KW-0472">Membrane</keyword>
<name>A0ABM8SEW4_9BACT</name>
<evidence type="ECO:0000256" key="1">
    <source>
        <dbReference type="SAM" id="Phobius"/>
    </source>
</evidence>
<keyword evidence="3" id="KW-1185">Reference proteome</keyword>
<accession>A0ABM8SEW4</accession>
<comment type="caution">
    <text evidence="2">The sequence shown here is derived from an EMBL/GenBank/DDBJ whole genome shotgun (WGS) entry which is preliminary data.</text>
</comment>
<keyword evidence="1" id="KW-1133">Transmembrane helix</keyword>
<dbReference type="Proteomes" id="UP000675880">
    <property type="component" value="Unassembled WGS sequence"/>
</dbReference>
<protein>
    <recommendedName>
        <fullName evidence="4">SGNH/GDSL hydrolase family protein</fullName>
    </recommendedName>
</protein>
<evidence type="ECO:0000313" key="2">
    <source>
        <dbReference type="EMBL" id="CAE6804872.1"/>
    </source>
</evidence>
<evidence type="ECO:0000313" key="3">
    <source>
        <dbReference type="Proteomes" id="UP000675880"/>
    </source>
</evidence>
<feature type="transmembrane region" description="Helical" evidence="1">
    <location>
        <begin position="15"/>
        <end position="36"/>
    </location>
</feature>
<sequence>MLAERRIATLQKATIGLLLVTIGLVGGLELGTYHFVYQVSRNLSRIHNEALVAAQIRGGAEGRKEVLLVGNSLLIHDVDVEKLERRLIPNQHVQQFAIQATTYYDWYYALRGLLTEGARPDRVVVCLEARHIVLSSVRNEIFAHYLMKRRDLFDVRRTLHLTGTEAFDLLVANTSIFYALRKELRQVLLQYVLPEIPQLTAMIALAPKPQPDPVALRTLGAARLTALRKLMMNSHTELTLVLMPPVEPESSEIIRQVSEQVGVQLLVPLSQNDLADEDYQPDGYHLNQRGRDKFTEALIPLLLPADPITSFSR</sequence>
<organism evidence="2 3">
    <name type="scientific">Nitrospira defluvii</name>
    <dbReference type="NCBI Taxonomy" id="330214"/>
    <lineage>
        <taxon>Bacteria</taxon>
        <taxon>Pseudomonadati</taxon>
        <taxon>Nitrospirota</taxon>
        <taxon>Nitrospiria</taxon>
        <taxon>Nitrospirales</taxon>
        <taxon>Nitrospiraceae</taxon>
        <taxon>Nitrospira</taxon>
    </lineage>
</organism>
<keyword evidence="1" id="KW-0812">Transmembrane</keyword>
<dbReference type="SUPFAM" id="SSF52266">
    <property type="entry name" value="SGNH hydrolase"/>
    <property type="match status" value="1"/>
</dbReference>
<reference evidence="2 3" key="1">
    <citation type="submission" date="2021-02" db="EMBL/GenBank/DDBJ databases">
        <authorList>
            <person name="Han P."/>
        </authorList>
    </citation>
    <scope>NUCLEOTIDE SEQUENCE [LARGE SCALE GENOMIC DNA]</scope>
    <source>
        <strain evidence="2">Candidatus Nitrospira sp. ZN2</strain>
    </source>
</reference>
<proteinExistence type="predicted"/>
<evidence type="ECO:0008006" key="4">
    <source>
        <dbReference type="Google" id="ProtNLM"/>
    </source>
</evidence>